<dbReference type="AlphaFoldDB" id="A0A561TQI1"/>
<evidence type="ECO:0000259" key="6">
    <source>
        <dbReference type="Pfam" id="PF00656"/>
    </source>
</evidence>
<reference evidence="7 8" key="1">
    <citation type="submission" date="2019-06" db="EMBL/GenBank/DDBJ databases">
        <title>Sequencing the genomes of 1000 actinobacteria strains.</title>
        <authorList>
            <person name="Klenk H.-P."/>
        </authorList>
    </citation>
    <scope>NUCLEOTIDE SEQUENCE [LARGE SCALE GENOMIC DNA]</scope>
    <source>
        <strain evidence="7 8">DSM 41695</strain>
    </source>
</reference>
<dbReference type="Pfam" id="PF00118">
    <property type="entry name" value="Cpn60_TCP1"/>
    <property type="match status" value="2"/>
</dbReference>
<evidence type="ECO:0000256" key="1">
    <source>
        <dbReference type="ARBA" id="ARBA00006607"/>
    </source>
</evidence>
<comment type="function">
    <text evidence="4">Together with its co-chaperonin GroES, plays an essential role in assisting protein folding. The GroEL-GroES system forms a nano-cage that allows encapsulation of the non-native substrate proteins and provides a physical environment optimized to promote and accelerate protein folding.</text>
</comment>
<dbReference type="Gene3D" id="3.50.7.10">
    <property type="entry name" value="GroEL"/>
    <property type="match status" value="1"/>
</dbReference>
<feature type="region of interest" description="Disordered" evidence="5">
    <location>
        <begin position="249"/>
        <end position="269"/>
    </location>
</feature>
<evidence type="ECO:0000256" key="3">
    <source>
        <dbReference type="RuleBase" id="RU000418"/>
    </source>
</evidence>
<dbReference type="InterPro" id="IPR027413">
    <property type="entry name" value="GROEL-like_equatorial_sf"/>
</dbReference>
<dbReference type="EMBL" id="VIWV01000001">
    <property type="protein sequence ID" value="TWF89365.1"/>
    <property type="molecule type" value="Genomic_DNA"/>
</dbReference>
<sequence>MSRRKALLIATATYEDPQWNPLKAPLRDAEELAAVLGDPAIGGYEVTQVLDQPAYAIQRHVQRFFNEAWRDDELLVYFSCHGIKDYDEKLYFAGTDTVKEPDLLESYAVPAEFVSRQLQRCRAERKVLVLDCCFSGAFRLGAKGDGADLDLRTPFRGSGTVVISATDETQPAFETVSAEGDSGTLLSVFTAALVEGLRTGAADVDGDGRVSVEDLYRYVSREMRAGRTRQTPKLWILDGVGSLVLARRGRGGEKPGPPVPEDAALSSGGPVTRVVPALPARDPVTSAVPVLSPAAEVLAGLSAVAGLLRHTVGPGARPLLISRPDGSVAPLTDPAVITREVVVQPGGAATGARLVRDLVDRMRQRAGDGAATAALVLDALLRHLQPALDDGTSPALLARAVPGTFRRAETLLGDGRSVETKEEIADIVVTTLRDPRLGEVVADALNRVGREGVLVVQESATPGLELLRVEGMVVPGGCLSPHFLTDKGAGTAVLDDPRILLHKGVVPSRGSLLALVEKVRSTGRPLLVIAEGVDDEALSALLVGKKGAFTSIAVKGPDRSRRGLDLLGDLAALTGGEVVAEDTGPGLGDVTPDMLGRARRVLVTEDHTTVDEGAGSLEQMHGRIDSIRADMENSGSDADRAWHGERMARLAGAVAVVRVGAPTPAERERKTADLHRATRLAKAAVADGVVPGAAAALAVAGGRLVTPANADPDAARAAANTLAQALAHGLVQPLRAVADNSGDPDGTSVLVMVRSAWPHRTYDAATATFPETSAAGVLDPVSVPRTVLREVARSVEEYLSLL</sequence>
<evidence type="ECO:0000256" key="4">
    <source>
        <dbReference type="RuleBase" id="RU000419"/>
    </source>
</evidence>
<comment type="caution">
    <text evidence="7">The sequence shown here is derived from an EMBL/GenBank/DDBJ whole genome shotgun (WGS) entry which is preliminary data.</text>
</comment>
<proteinExistence type="inferred from homology"/>
<dbReference type="InterPro" id="IPR018247">
    <property type="entry name" value="EF_Hand_1_Ca_BS"/>
</dbReference>
<comment type="subunit">
    <text evidence="4">Forms a cylinder of 14 subunits composed of two heptameric rings stacked back-to-back. Interacts with the co-chaperonin GroES.</text>
</comment>
<dbReference type="PRINTS" id="PR00298">
    <property type="entry name" value="CHAPERONIN60"/>
</dbReference>
<evidence type="ECO:0000256" key="5">
    <source>
        <dbReference type="SAM" id="MobiDB-lite"/>
    </source>
</evidence>
<dbReference type="Gene3D" id="1.10.560.10">
    <property type="entry name" value="GroEL-like equatorial domain"/>
    <property type="match status" value="1"/>
</dbReference>
<gene>
    <name evidence="7" type="ORF">FHX78_116407</name>
</gene>
<evidence type="ECO:0000256" key="2">
    <source>
        <dbReference type="ARBA" id="ARBA00023186"/>
    </source>
</evidence>
<dbReference type="GO" id="GO:0009408">
    <property type="term" value="P:response to heat"/>
    <property type="evidence" value="ECO:0007669"/>
    <property type="project" value="UniProtKB-ARBA"/>
</dbReference>
<accession>A0A561TQI1</accession>
<dbReference type="InterPro" id="IPR029030">
    <property type="entry name" value="Caspase-like_dom_sf"/>
</dbReference>
<dbReference type="RefSeq" id="WP_145870892.1">
    <property type="nucleotide sequence ID" value="NZ_BNCE01000010.1"/>
</dbReference>
<dbReference type="InterPro" id="IPR001844">
    <property type="entry name" value="Cpn60/GroEL"/>
</dbReference>
<dbReference type="SUPFAM" id="SSF52029">
    <property type="entry name" value="GroEL apical domain-like"/>
    <property type="match status" value="1"/>
</dbReference>
<dbReference type="InterPro" id="IPR002423">
    <property type="entry name" value="Cpn60/GroEL/TCP-1"/>
</dbReference>
<dbReference type="SUPFAM" id="SSF48592">
    <property type="entry name" value="GroEL equatorial domain-like"/>
    <property type="match status" value="1"/>
</dbReference>
<keyword evidence="2" id="KW-0143">Chaperone</keyword>
<keyword evidence="8" id="KW-1185">Reference proteome</keyword>
<comment type="similarity">
    <text evidence="1 3">Belongs to the chaperonin (HSP60) family.</text>
</comment>
<dbReference type="InterPro" id="IPR027410">
    <property type="entry name" value="TCP-1-like_intermed_sf"/>
</dbReference>
<dbReference type="NCBIfam" id="NF047832">
    <property type="entry name" value="caspase_w_EACC1"/>
    <property type="match status" value="1"/>
</dbReference>
<protein>
    <recommendedName>
        <fullName evidence="4">60 kDa chaperonin</fullName>
    </recommendedName>
</protein>
<dbReference type="GO" id="GO:0004197">
    <property type="term" value="F:cysteine-type endopeptidase activity"/>
    <property type="evidence" value="ECO:0007669"/>
    <property type="project" value="InterPro"/>
</dbReference>
<evidence type="ECO:0000313" key="7">
    <source>
        <dbReference type="EMBL" id="TWF89365.1"/>
    </source>
</evidence>
<dbReference type="GO" id="GO:0005524">
    <property type="term" value="F:ATP binding"/>
    <property type="evidence" value="ECO:0007669"/>
    <property type="project" value="InterPro"/>
</dbReference>
<dbReference type="OrthoDB" id="9766614at2"/>
<evidence type="ECO:0000313" key="8">
    <source>
        <dbReference type="Proteomes" id="UP000316603"/>
    </source>
</evidence>
<name>A0A561TQI1_9ACTN</name>
<dbReference type="SUPFAM" id="SSF52129">
    <property type="entry name" value="Caspase-like"/>
    <property type="match status" value="1"/>
</dbReference>
<dbReference type="SUPFAM" id="SSF54849">
    <property type="entry name" value="GroEL-intermediate domain like"/>
    <property type="match status" value="1"/>
</dbReference>
<dbReference type="Gene3D" id="3.30.260.10">
    <property type="entry name" value="TCP-1-like chaperonin intermediate domain"/>
    <property type="match status" value="1"/>
</dbReference>
<dbReference type="FunFam" id="3.50.7.10:FF:000001">
    <property type="entry name" value="60 kDa chaperonin"/>
    <property type="match status" value="1"/>
</dbReference>
<feature type="domain" description="Peptidase C14 caspase" evidence="6">
    <location>
        <begin position="3"/>
        <end position="234"/>
    </location>
</feature>
<dbReference type="Proteomes" id="UP000316603">
    <property type="component" value="Unassembled WGS sequence"/>
</dbReference>
<dbReference type="PROSITE" id="PS00018">
    <property type="entry name" value="EF_HAND_1"/>
    <property type="match status" value="1"/>
</dbReference>
<dbReference type="GO" id="GO:0140662">
    <property type="term" value="F:ATP-dependent protein folding chaperone"/>
    <property type="evidence" value="ECO:0007669"/>
    <property type="project" value="InterPro"/>
</dbReference>
<organism evidence="7 8">
    <name type="scientific">Streptomyces capillispiralis</name>
    <dbReference type="NCBI Taxonomy" id="68182"/>
    <lineage>
        <taxon>Bacteria</taxon>
        <taxon>Bacillati</taxon>
        <taxon>Actinomycetota</taxon>
        <taxon>Actinomycetes</taxon>
        <taxon>Kitasatosporales</taxon>
        <taxon>Streptomycetaceae</taxon>
        <taxon>Streptomyces</taxon>
    </lineage>
</organism>
<dbReference type="Gene3D" id="3.40.50.1460">
    <property type="match status" value="1"/>
</dbReference>
<dbReference type="GO" id="GO:0042026">
    <property type="term" value="P:protein refolding"/>
    <property type="evidence" value="ECO:0007669"/>
    <property type="project" value="InterPro"/>
</dbReference>
<dbReference type="PANTHER" id="PTHR45633">
    <property type="entry name" value="60 KDA HEAT SHOCK PROTEIN, MITOCHONDRIAL"/>
    <property type="match status" value="1"/>
</dbReference>
<dbReference type="Pfam" id="PF00656">
    <property type="entry name" value="Peptidase_C14"/>
    <property type="match status" value="1"/>
</dbReference>
<dbReference type="InterPro" id="IPR011600">
    <property type="entry name" value="Pept_C14_caspase"/>
</dbReference>
<dbReference type="InterPro" id="IPR027409">
    <property type="entry name" value="GroEL-like_apical_dom_sf"/>
</dbReference>
<dbReference type="GO" id="GO:0006508">
    <property type="term" value="P:proteolysis"/>
    <property type="evidence" value="ECO:0007669"/>
    <property type="project" value="InterPro"/>
</dbReference>